<accession>A0ABW7NDD1</accession>
<gene>
    <name evidence="5" type="ORF">ACHKAR_19450</name>
</gene>
<evidence type="ECO:0000256" key="2">
    <source>
        <dbReference type="ARBA" id="ARBA00023125"/>
    </source>
</evidence>
<evidence type="ECO:0000256" key="3">
    <source>
        <dbReference type="ARBA" id="ARBA00023163"/>
    </source>
</evidence>
<evidence type="ECO:0000259" key="4">
    <source>
        <dbReference type="PROSITE" id="PS01124"/>
    </source>
</evidence>
<dbReference type="EMBL" id="JBIPKE010000020">
    <property type="protein sequence ID" value="MFH6985637.1"/>
    <property type="molecule type" value="Genomic_DNA"/>
</dbReference>
<dbReference type="PROSITE" id="PS01124">
    <property type="entry name" value="HTH_ARAC_FAMILY_2"/>
    <property type="match status" value="1"/>
</dbReference>
<dbReference type="InterPro" id="IPR054015">
    <property type="entry name" value="ExsA-like_N"/>
</dbReference>
<organism evidence="5 6">
    <name type="scientific">Marinoscillum luteum</name>
    <dbReference type="NCBI Taxonomy" id="861051"/>
    <lineage>
        <taxon>Bacteria</taxon>
        <taxon>Pseudomonadati</taxon>
        <taxon>Bacteroidota</taxon>
        <taxon>Cytophagia</taxon>
        <taxon>Cytophagales</taxon>
        <taxon>Reichenbachiellaceae</taxon>
        <taxon>Marinoscillum</taxon>
    </lineage>
</organism>
<protein>
    <submittedName>
        <fullName evidence="5">Helix-turn-helix domain-containing protein</fullName>
    </submittedName>
</protein>
<name>A0ABW7NDD1_9BACT</name>
<evidence type="ECO:0000256" key="1">
    <source>
        <dbReference type="ARBA" id="ARBA00023015"/>
    </source>
</evidence>
<dbReference type="Pfam" id="PF22200">
    <property type="entry name" value="ExsA_N"/>
    <property type="match status" value="1"/>
</dbReference>
<dbReference type="Pfam" id="PF12833">
    <property type="entry name" value="HTH_18"/>
    <property type="match status" value="1"/>
</dbReference>
<comment type="caution">
    <text evidence="5">The sequence shown here is derived from an EMBL/GenBank/DDBJ whole genome shotgun (WGS) entry which is preliminary data.</text>
</comment>
<keyword evidence="3" id="KW-0804">Transcription</keyword>
<dbReference type="InterPro" id="IPR018060">
    <property type="entry name" value="HTH_AraC"/>
</dbReference>
<dbReference type="Gene3D" id="1.10.10.60">
    <property type="entry name" value="Homeodomain-like"/>
    <property type="match status" value="1"/>
</dbReference>
<dbReference type="SUPFAM" id="SSF46689">
    <property type="entry name" value="Homeodomain-like"/>
    <property type="match status" value="1"/>
</dbReference>
<evidence type="ECO:0000313" key="5">
    <source>
        <dbReference type="EMBL" id="MFH6985637.1"/>
    </source>
</evidence>
<dbReference type="RefSeq" id="WP_395419055.1">
    <property type="nucleotide sequence ID" value="NZ_JBIPKE010000020.1"/>
</dbReference>
<dbReference type="PANTHER" id="PTHR43280">
    <property type="entry name" value="ARAC-FAMILY TRANSCRIPTIONAL REGULATOR"/>
    <property type="match status" value="1"/>
</dbReference>
<dbReference type="SMART" id="SM00342">
    <property type="entry name" value="HTH_ARAC"/>
    <property type="match status" value="1"/>
</dbReference>
<keyword evidence="2" id="KW-0238">DNA-binding</keyword>
<dbReference type="InterPro" id="IPR009057">
    <property type="entry name" value="Homeodomain-like_sf"/>
</dbReference>
<evidence type="ECO:0000313" key="6">
    <source>
        <dbReference type="Proteomes" id="UP001610063"/>
    </source>
</evidence>
<dbReference type="PANTHER" id="PTHR43280:SF2">
    <property type="entry name" value="HTH-TYPE TRANSCRIPTIONAL REGULATOR EXSA"/>
    <property type="match status" value="1"/>
</dbReference>
<feature type="domain" description="HTH araC/xylS-type" evidence="4">
    <location>
        <begin position="172"/>
        <end position="270"/>
    </location>
</feature>
<sequence>MNSTNYISQAGIFFSCNEKREFVTEQMVPEHLLTYVYSGKISVTTANNTYSLSAGQAALFGRNQLAKFSKEPMNNEACRSVTIFFTQQSLQKFYAAQTPIARTANRPKLLFLKANEELDSLFQSIDNQLDSKTILVTDEQAQQKTKDALILIRKLDVRADDLLSDFSEPHKIDLAGFMQTHFMFNIPISKFAYLTGRSLATFKRDFNKVFGTSPQRWLTEKRLEQAHFLIAEKHQKPSQAFLDAGFENLSHFSKTFKQFFGYNPSSILPQ</sequence>
<dbReference type="Proteomes" id="UP001610063">
    <property type="component" value="Unassembled WGS sequence"/>
</dbReference>
<keyword evidence="1" id="KW-0805">Transcription regulation</keyword>
<proteinExistence type="predicted"/>
<keyword evidence="6" id="KW-1185">Reference proteome</keyword>
<reference evidence="5 6" key="1">
    <citation type="journal article" date="2013" name="Int. J. Syst. Evol. Microbiol.">
        <title>Marinoscillum luteum sp. nov., isolated from marine sediment.</title>
        <authorList>
            <person name="Cha I.T."/>
            <person name="Park S.J."/>
            <person name="Kim S.J."/>
            <person name="Kim J.G."/>
            <person name="Jung M.Y."/>
            <person name="Shin K.S."/>
            <person name="Kwon K.K."/>
            <person name="Yang S.H."/>
            <person name="Seo Y.S."/>
            <person name="Rhee S.K."/>
        </authorList>
    </citation>
    <scope>NUCLEOTIDE SEQUENCE [LARGE SCALE GENOMIC DNA]</scope>
    <source>
        <strain evidence="5 6">KCTC 23939</strain>
    </source>
</reference>